<organism evidence="2 3">
    <name type="scientific">Coccidioides immitis RMSCC 2394</name>
    <dbReference type="NCBI Taxonomy" id="404692"/>
    <lineage>
        <taxon>Eukaryota</taxon>
        <taxon>Fungi</taxon>
        <taxon>Dikarya</taxon>
        <taxon>Ascomycota</taxon>
        <taxon>Pezizomycotina</taxon>
        <taxon>Eurotiomycetes</taxon>
        <taxon>Eurotiomycetidae</taxon>
        <taxon>Onygenales</taxon>
        <taxon>Onygenaceae</taxon>
        <taxon>Coccidioides</taxon>
    </lineage>
</organism>
<dbReference type="EMBL" id="DS028096">
    <property type="protein sequence ID" value="KMP07050.1"/>
    <property type="molecule type" value="Genomic_DNA"/>
</dbReference>
<evidence type="ECO:0000256" key="1">
    <source>
        <dbReference type="SAM" id="MobiDB-lite"/>
    </source>
</evidence>
<accession>A0A0J6YHG5</accession>
<reference evidence="3" key="1">
    <citation type="journal article" date="2010" name="Genome Res.">
        <title>Population genomic sequencing of Coccidioides fungi reveals recent hybridization and transposon control.</title>
        <authorList>
            <person name="Neafsey D.E."/>
            <person name="Barker B.M."/>
            <person name="Sharpton T.J."/>
            <person name="Stajich J.E."/>
            <person name="Park D.J."/>
            <person name="Whiston E."/>
            <person name="Hung C.-Y."/>
            <person name="McMahan C."/>
            <person name="White J."/>
            <person name="Sykes S."/>
            <person name="Heiman D."/>
            <person name="Young S."/>
            <person name="Zeng Q."/>
            <person name="Abouelleil A."/>
            <person name="Aftuck L."/>
            <person name="Bessette D."/>
            <person name="Brown A."/>
            <person name="FitzGerald M."/>
            <person name="Lui A."/>
            <person name="Macdonald J.P."/>
            <person name="Priest M."/>
            <person name="Orbach M.J."/>
            <person name="Galgiani J.N."/>
            <person name="Kirkland T.N."/>
            <person name="Cole G.T."/>
            <person name="Birren B.W."/>
            <person name="Henn M.R."/>
            <person name="Taylor J.W."/>
            <person name="Rounsley S.D."/>
        </authorList>
    </citation>
    <scope>NUCLEOTIDE SEQUENCE [LARGE SCALE GENOMIC DNA]</scope>
    <source>
        <strain evidence="3">RMSCC 2394</strain>
    </source>
</reference>
<sequence length="115" mass="12684">MANAPGSKKHEGGIMNDQAAGLQSAPNRSLCPWPSRSLLEVFWLLLRRHLSGALRSRDFLVWTRPDPSLLAGKPPSRQRVEHGVGTILVGPTIWSLARQRRTIGLRTMLGGSIRP</sequence>
<evidence type="ECO:0000313" key="3">
    <source>
        <dbReference type="Proteomes" id="UP000054565"/>
    </source>
</evidence>
<dbReference type="Proteomes" id="UP000054565">
    <property type="component" value="Unassembled WGS sequence"/>
</dbReference>
<proteinExistence type="predicted"/>
<evidence type="ECO:0000313" key="2">
    <source>
        <dbReference type="EMBL" id="KMP07050.1"/>
    </source>
</evidence>
<protein>
    <submittedName>
        <fullName evidence="2">Uncharacterized protein</fullName>
    </submittedName>
</protein>
<feature type="region of interest" description="Disordered" evidence="1">
    <location>
        <begin position="1"/>
        <end position="27"/>
    </location>
</feature>
<gene>
    <name evidence="2" type="ORF">CIRG_06731</name>
</gene>
<dbReference type="AlphaFoldDB" id="A0A0J6YHG5"/>
<name>A0A0J6YHG5_COCIT</name>